<organism evidence="1">
    <name type="scientific">Anguilla anguilla</name>
    <name type="common">European freshwater eel</name>
    <name type="synonym">Muraena anguilla</name>
    <dbReference type="NCBI Taxonomy" id="7936"/>
    <lineage>
        <taxon>Eukaryota</taxon>
        <taxon>Metazoa</taxon>
        <taxon>Chordata</taxon>
        <taxon>Craniata</taxon>
        <taxon>Vertebrata</taxon>
        <taxon>Euteleostomi</taxon>
        <taxon>Actinopterygii</taxon>
        <taxon>Neopterygii</taxon>
        <taxon>Teleostei</taxon>
        <taxon>Anguilliformes</taxon>
        <taxon>Anguillidae</taxon>
        <taxon>Anguilla</taxon>
    </lineage>
</organism>
<reference evidence="1" key="1">
    <citation type="submission" date="2014-11" db="EMBL/GenBank/DDBJ databases">
        <authorList>
            <person name="Amaro Gonzalez C."/>
        </authorList>
    </citation>
    <scope>NUCLEOTIDE SEQUENCE</scope>
</reference>
<evidence type="ECO:0000313" key="1">
    <source>
        <dbReference type="EMBL" id="JAH52967.1"/>
    </source>
</evidence>
<name>A0A0E9THP7_ANGAN</name>
<dbReference type="EMBL" id="GBXM01055610">
    <property type="protein sequence ID" value="JAH52967.1"/>
    <property type="molecule type" value="Transcribed_RNA"/>
</dbReference>
<protein>
    <submittedName>
        <fullName evidence="1">Uncharacterized protein</fullName>
    </submittedName>
</protein>
<reference evidence="1" key="2">
    <citation type="journal article" date="2015" name="Fish Shellfish Immunol.">
        <title>Early steps in the European eel (Anguilla anguilla)-Vibrio vulnificus interaction in the gills: Role of the RtxA13 toxin.</title>
        <authorList>
            <person name="Callol A."/>
            <person name="Pajuelo D."/>
            <person name="Ebbesson L."/>
            <person name="Teles M."/>
            <person name="MacKenzie S."/>
            <person name="Amaro C."/>
        </authorList>
    </citation>
    <scope>NUCLEOTIDE SEQUENCE</scope>
</reference>
<sequence length="12" mass="1372">MCAVLVFMWSGK</sequence>
<proteinExistence type="predicted"/>
<accession>A0A0E9THP7</accession>